<dbReference type="InterPro" id="IPR012337">
    <property type="entry name" value="RNaseH-like_sf"/>
</dbReference>
<dbReference type="SUPFAM" id="SSF50630">
    <property type="entry name" value="Acid proteases"/>
    <property type="match status" value="1"/>
</dbReference>
<dbReference type="EMBL" id="OIVN01000671">
    <property type="protein sequence ID" value="SPC83880.1"/>
    <property type="molecule type" value="Genomic_DNA"/>
</dbReference>
<evidence type="ECO:0000256" key="10">
    <source>
        <dbReference type="SAM" id="MobiDB-lite"/>
    </source>
</evidence>
<evidence type="ECO:0000256" key="3">
    <source>
        <dbReference type="ARBA" id="ARBA00022679"/>
    </source>
</evidence>
<dbReference type="InterPro" id="IPR036397">
    <property type="entry name" value="RNaseH_sf"/>
</dbReference>
<dbReference type="Pfam" id="PF17917">
    <property type="entry name" value="RT_RNaseH"/>
    <property type="match status" value="1"/>
</dbReference>
<evidence type="ECO:0000256" key="9">
    <source>
        <dbReference type="SAM" id="Coils"/>
    </source>
</evidence>
<dbReference type="Pfam" id="PF13975">
    <property type="entry name" value="gag-asp_proteas"/>
    <property type="match status" value="1"/>
</dbReference>
<keyword evidence="8" id="KW-0695">RNA-directed DNA polymerase</keyword>
<dbReference type="EC" id="2.7.7.49" evidence="1"/>
<dbReference type="PROSITE" id="PS50994">
    <property type="entry name" value="INTEGRASE"/>
    <property type="match status" value="1"/>
</dbReference>
<organism evidence="13">
    <name type="scientific">Fagus sylvatica</name>
    <name type="common">Beechnut</name>
    <dbReference type="NCBI Taxonomy" id="28930"/>
    <lineage>
        <taxon>Eukaryota</taxon>
        <taxon>Viridiplantae</taxon>
        <taxon>Streptophyta</taxon>
        <taxon>Embryophyta</taxon>
        <taxon>Tracheophyta</taxon>
        <taxon>Spermatophyta</taxon>
        <taxon>Magnoliopsida</taxon>
        <taxon>eudicotyledons</taxon>
        <taxon>Gunneridae</taxon>
        <taxon>Pentapetalae</taxon>
        <taxon>rosids</taxon>
        <taxon>fabids</taxon>
        <taxon>Fagales</taxon>
        <taxon>Fagaceae</taxon>
        <taxon>Fagus</taxon>
    </lineage>
</organism>
<dbReference type="InterPro" id="IPR021109">
    <property type="entry name" value="Peptidase_aspartic_dom_sf"/>
</dbReference>
<dbReference type="PANTHER" id="PTHR37984">
    <property type="entry name" value="PROTEIN CBG26694"/>
    <property type="match status" value="1"/>
</dbReference>
<dbReference type="InterPro" id="IPR043502">
    <property type="entry name" value="DNA/RNA_pol_sf"/>
</dbReference>
<dbReference type="Gene3D" id="1.10.340.70">
    <property type="match status" value="1"/>
</dbReference>
<dbReference type="Pfam" id="PF17921">
    <property type="entry name" value="Integrase_H2C2"/>
    <property type="match status" value="1"/>
</dbReference>
<dbReference type="InterPro" id="IPR001584">
    <property type="entry name" value="Integrase_cat-core"/>
</dbReference>
<dbReference type="Gene3D" id="3.10.10.10">
    <property type="entry name" value="HIV Type 1 Reverse Transcriptase, subunit A, domain 1"/>
    <property type="match status" value="1"/>
</dbReference>
<evidence type="ECO:0000256" key="8">
    <source>
        <dbReference type="ARBA" id="ARBA00022918"/>
    </source>
</evidence>
<evidence type="ECO:0000259" key="11">
    <source>
        <dbReference type="PROSITE" id="PS50013"/>
    </source>
</evidence>
<proteinExistence type="predicted"/>
<dbReference type="Gene3D" id="3.30.420.10">
    <property type="entry name" value="Ribonuclease H-like superfamily/Ribonuclease H"/>
    <property type="match status" value="1"/>
</dbReference>
<dbReference type="SUPFAM" id="SSF54160">
    <property type="entry name" value="Chromo domain-like"/>
    <property type="match status" value="1"/>
</dbReference>
<evidence type="ECO:0000256" key="5">
    <source>
        <dbReference type="ARBA" id="ARBA00022722"/>
    </source>
</evidence>
<keyword evidence="7" id="KW-0378">Hydrolase</keyword>
<keyword evidence="3" id="KW-0808">Transferase</keyword>
<dbReference type="GO" id="GO:0015074">
    <property type="term" value="P:DNA integration"/>
    <property type="evidence" value="ECO:0007669"/>
    <property type="project" value="InterPro"/>
</dbReference>
<feature type="region of interest" description="Disordered" evidence="10">
    <location>
        <begin position="143"/>
        <end position="223"/>
    </location>
</feature>
<keyword evidence="5" id="KW-0540">Nuclease</keyword>
<dbReference type="Pfam" id="PF00078">
    <property type="entry name" value="RVT_1"/>
    <property type="match status" value="1"/>
</dbReference>
<dbReference type="SUPFAM" id="SSF56672">
    <property type="entry name" value="DNA/RNA polymerases"/>
    <property type="match status" value="1"/>
</dbReference>
<dbReference type="GO" id="GO:0008233">
    <property type="term" value="F:peptidase activity"/>
    <property type="evidence" value="ECO:0007669"/>
    <property type="project" value="UniProtKB-KW"/>
</dbReference>
<feature type="domain" description="Integrase catalytic" evidence="12">
    <location>
        <begin position="967"/>
        <end position="1135"/>
    </location>
</feature>
<feature type="domain" description="Chromo" evidence="11">
    <location>
        <begin position="1245"/>
        <end position="1299"/>
    </location>
</feature>
<dbReference type="GO" id="GO:0004519">
    <property type="term" value="F:endonuclease activity"/>
    <property type="evidence" value="ECO:0007669"/>
    <property type="project" value="UniProtKB-KW"/>
</dbReference>
<protein>
    <recommendedName>
        <fullName evidence="1">RNA-directed DNA polymerase</fullName>
        <ecNumber evidence="1">2.7.7.49</ecNumber>
    </recommendedName>
</protein>
<dbReference type="Pfam" id="PF03732">
    <property type="entry name" value="Retrotrans_gag"/>
    <property type="match status" value="1"/>
</dbReference>
<dbReference type="InterPro" id="IPR041588">
    <property type="entry name" value="Integrase_H2C2"/>
</dbReference>
<dbReference type="GO" id="GO:0003676">
    <property type="term" value="F:nucleic acid binding"/>
    <property type="evidence" value="ECO:0007669"/>
    <property type="project" value="InterPro"/>
</dbReference>
<name>A0A2N9FA40_FAGSY</name>
<keyword evidence="9" id="KW-0175">Coiled coil</keyword>
<evidence type="ECO:0000256" key="7">
    <source>
        <dbReference type="ARBA" id="ARBA00022801"/>
    </source>
</evidence>
<dbReference type="InterPro" id="IPR016197">
    <property type="entry name" value="Chromo-like_dom_sf"/>
</dbReference>
<reference evidence="13" key="1">
    <citation type="submission" date="2018-02" db="EMBL/GenBank/DDBJ databases">
        <authorList>
            <person name="Cohen D.B."/>
            <person name="Kent A.D."/>
        </authorList>
    </citation>
    <scope>NUCLEOTIDE SEQUENCE</scope>
</reference>
<evidence type="ECO:0000256" key="4">
    <source>
        <dbReference type="ARBA" id="ARBA00022695"/>
    </source>
</evidence>
<evidence type="ECO:0000259" key="12">
    <source>
        <dbReference type="PROSITE" id="PS50994"/>
    </source>
</evidence>
<dbReference type="GO" id="GO:0003964">
    <property type="term" value="F:RNA-directed DNA polymerase activity"/>
    <property type="evidence" value="ECO:0007669"/>
    <property type="project" value="UniProtKB-KW"/>
</dbReference>
<dbReference type="PANTHER" id="PTHR37984:SF5">
    <property type="entry name" value="PROTEIN NYNRIN-LIKE"/>
    <property type="match status" value="1"/>
</dbReference>
<dbReference type="CDD" id="cd01647">
    <property type="entry name" value="RT_LTR"/>
    <property type="match status" value="1"/>
</dbReference>
<evidence type="ECO:0000256" key="1">
    <source>
        <dbReference type="ARBA" id="ARBA00012493"/>
    </source>
</evidence>
<sequence>MVETRASQIAVLEKNMERFQQQVDDHTGSIEGLHLKVDGLEAGVAEIRAMMQEVMKRLPVVEQPAVQPRQEEQSPNRTLEFRANQPRVGMQTGEFFENGQNGPILGEFGNPIEERRNVRNNARFMPPFQGHFEAPYEEPWLGRRQGRQQGQQAQFEPHAAPPRHGMHFGDPREEQWGLNDQDEAWFDPGGGRQARERPRQYQGAHHRAPYWQKQDGPPWNQGRARDPRPMKLDFPRFKGGDPIAWVYKALQYFHYYQVPEPKKIMYASYHLDEEALVWFQDCEHELHGWNDFVRAIQIRFGPASYDDPMELLTKLKQTHSIAAYKSQFELTSNRVRDLSDMHKLSCFMSGMKDEIRLAVKNARAKELRRGGRRVYAAIVDERWSSDHRCKNRKLYLMEEVEDEEAELIEIEEEEVEAELEDEKAEITRCALLGSTSPSTIRVIAILNGQKTVVLLDTGSTHNFMDETLAKTLKLPIDVESNFGVRVANGQVIRTLGECKEVKFKMQGLHLKLTFNLLELGGCGIVFGYPMVEHTWGSKDFKGKATYEGTTPSDYALGLNKETVKDKFPIPVVDELLDELQGAVVFSKLDLRSGYHQIKMREEDIEKTAFKTHEGHYEYLVMPFGLTNAPFTFQALMNEQRIRRAYCLPQDSLQILALHQLYAKMSKCVSATSEVEKFIKGYGQIASPLTSLLKKDAFLWNDKAEKAFEELKVAVSQPPVLVLTNFSKTFVIECDAIGFGIRAVLVQDGRPLAYYSQALKGKNLFLSTYEKELLALVLSVKKWRPYLFATIFTIKTDQQSLKHILEQRVGTPMQQKWISKLLGYHFVVEYKQGKENKVVDPLSRKEDTDLKTEVEKETVYLQAQTRGHLCAISFPSPTWLDDLRASYEKDEELKSLESGMKIKVFALIHDSPLGGHSGYLKSLHRAKKDWFWHGMKKDIKAYIRGCDTCQRLKHETNKPARLLQPLAIPPRPWHSISMDFVEGLPTSRKQNVILVIVDRFTKYVHFISLSHPYTASKVAALFLQHVFKLHGLPSSIVSDRDTVFTSLFWEELFRRQGVDLDMSSSYHPQFDGQTEVVNKSLEHYLRTFVADKPSLWVKWLPLAEYSFNTNYHTSTKLPHFEALYGYLPPRLIEFMPGLTRVAAVEDLLEHRQQVVGLLEHNLVAAQARMKQQADKHRSEREFEVGDWVFLRLQPYRVGMVAYKLELPKGACIHPVFHVSFLKAKLGKTITPISRLPPTDALGHLAPQPAKILETRTIKKRRLPTVTDVLVQWEGGDPDDATWELLFKLQEDYPHLVGKVF</sequence>
<accession>A0A2N9FA40</accession>
<evidence type="ECO:0000313" key="13">
    <source>
        <dbReference type="EMBL" id="SPC83880.1"/>
    </source>
</evidence>
<feature type="coiled-coil region" evidence="9">
    <location>
        <begin position="393"/>
        <end position="425"/>
    </location>
</feature>
<dbReference type="CDD" id="cd09274">
    <property type="entry name" value="RNase_HI_RT_Ty3"/>
    <property type="match status" value="1"/>
</dbReference>
<dbReference type="CDD" id="cd00303">
    <property type="entry name" value="retropepsin_like"/>
    <property type="match status" value="1"/>
</dbReference>
<dbReference type="InterPro" id="IPR005162">
    <property type="entry name" value="Retrotrans_gag_dom"/>
</dbReference>
<feature type="coiled-coil region" evidence="9">
    <location>
        <begin position="2"/>
        <end position="29"/>
    </location>
</feature>
<dbReference type="InterPro" id="IPR000477">
    <property type="entry name" value="RT_dom"/>
</dbReference>
<dbReference type="Gene3D" id="2.40.70.10">
    <property type="entry name" value="Acid Proteases"/>
    <property type="match status" value="1"/>
</dbReference>
<dbReference type="InterPro" id="IPR043128">
    <property type="entry name" value="Rev_trsase/Diguanyl_cyclase"/>
</dbReference>
<dbReference type="Pfam" id="PF00665">
    <property type="entry name" value="rve"/>
    <property type="match status" value="1"/>
</dbReference>
<keyword evidence="2" id="KW-0645">Protease</keyword>
<keyword evidence="6" id="KW-0255">Endonuclease</keyword>
<evidence type="ECO:0000256" key="2">
    <source>
        <dbReference type="ARBA" id="ARBA00022670"/>
    </source>
</evidence>
<dbReference type="InterPro" id="IPR041373">
    <property type="entry name" value="RT_RNaseH"/>
</dbReference>
<dbReference type="InterPro" id="IPR000953">
    <property type="entry name" value="Chromo/chromo_shadow_dom"/>
</dbReference>
<gene>
    <name evidence="13" type="ORF">FSB_LOCUS11762</name>
</gene>
<dbReference type="PROSITE" id="PS50013">
    <property type="entry name" value="CHROMO_2"/>
    <property type="match status" value="1"/>
</dbReference>
<dbReference type="GO" id="GO:0006508">
    <property type="term" value="P:proteolysis"/>
    <property type="evidence" value="ECO:0007669"/>
    <property type="project" value="UniProtKB-KW"/>
</dbReference>
<keyword evidence="4" id="KW-0548">Nucleotidyltransferase</keyword>
<dbReference type="FunFam" id="3.10.10.10:FF:000007">
    <property type="entry name" value="Retrovirus-related Pol polyprotein from transposon 17.6-like Protein"/>
    <property type="match status" value="1"/>
</dbReference>
<dbReference type="SUPFAM" id="SSF53098">
    <property type="entry name" value="Ribonuclease H-like"/>
    <property type="match status" value="1"/>
</dbReference>
<dbReference type="Gene3D" id="3.30.70.270">
    <property type="match status" value="2"/>
</dbReference>
<evidence type="ECO:0000256" key="6">
    <source>
        <dbReference type="ARBA" id="ARBA00022759"/>
    </source>
</evidence>
<dbReference type="InterPro" id="IPR050951">
    <property type="entry name" value="Retrovirus_Pol_polyprotein"/>
</dbReference>